<dbReference type="InterPro" id="IPR036565">
    <property type="entry name" value="Mur-like_cat_sf"/>
</dbReference>
<accession>A0A318JJK8</accession>
<keyword evidence="4" id="KW-1185">Reference proteome</keyword>
<evidence type="ECO:0000313" key="4">
    <source>
        <dbReference type="Proteomes" id="UP000247792"/>
    </source>
</evidence>
<sequence length="725" mass="77587">MTTNKKDIRILSATHLRGPNIWTYRPVIEAVLDIGALEEFPSNKIPGLYERLTTWLPGIIEHRCGVGERGGFLERLREGTWSGHILEHVVLELQNLAGMRTGFGQTRSTNVTGVYKMAFRTREEQVGRAALQIGRDLLMAAIEDQPFDLQARVTELRELVDDRCLGPSTASIVDAATDRRIPSIRLTDGNLVQLGHGAAQRRIWTAETDRTSAIAESIASDKDLTKTLLQSCGVPVPEGSLVRSAEEAWEEAQDIGLPVVIKPYDGNHGRGVSLNLMSKEDVIAAYELASRKGDSKSVIVERFITGDEHRVLVVGNQVVAVGKGESLWVTGNGKSNITELVDDQINTDPRRGTTEDCPLNALDPAAGAEIILELKRQGMDANSIPLAGQKVLIQPNGNVAVDVTDKIHPDIAYAATLAARIVGLDIAGVDLVAEDISRPMAEQAAAIIEVNASPGLLAHIKPANGEGRPVGKAIINHLFAPEESGRISIVGVAGTKGCSLIARLIGALINISGKETGVACAQGLFLNKRLVTDGDCANWEAGQRLLINRSVEAAVFETNARAMLSDGLAYDKCAVGVVTDLDGHADLGAYYIDSPDQMRKVLRTQVDVILPDGVAVLNAADPAVADLAELCDGKVIFYGKDPLLEAIVNHRALGERVVFLRDDNIVLADGETETALLPLSALKPAKVAQAESVLAAVAAAWALNITPELIGAGLRTFDSSKKAPY</sequence>
<keyword evidence="1" id="KW-0067">ATP-binding</keyword>
<protein>
    <submittedName>
        <fullName evidence="3">Cyanophycin synthetase</fullName>
    </submittedName>
</protein>
<dbReference type="GO" id="GO:0009432">
    <property type="term" value="P:SOS response"/>
    <property type="evidence" value="ECO:0007669"/>
    <property type="project" value="TreeGrafter"/>
</dbReference>
<dbReference type="NCBIfam" id="TIGR02068">
    <property type="entry name" value="cya_phycin_syn"/>
    <property type="match status" value="1"/>
</dbReference>
<dbReference type="Gene3D" id="3.40.1190.10">
    <property type="entry name" value="Mur-like, catalytic domain"/>
    <property type="match status" value="1"/>
</dbReference>
<dbReference type="Pfam" id="PF02786">
    <property type="entry name" value="CPSase_L_D2"/>
    <property type="match status" value="1"/>
</dbReference>
<dbReference type="AlphaFoldDB" id="A0A318JJK8"/>
<dbReference type="GO" id="GO:0005737">
    <property type="term" value="C:cytoplasm"/>
    <property type="evidence" value="ECO:0007669"/>
    <property type="project" value="TreeGrafter"/>
</dbReference>
<dbReference type="GO" id="GO:0046872">
    <property type="term" value="F:metal ion binding"/>
    <property type="evidence" value="ECO:0007669"/>
    <property type="project" value="InterPro"/>
</dbReference>
<dbReference type="InterPro" id="IPR005479">
    <property type="entry name" value="CPAse_ATP-bd"/>
</dbReference>
<comment type="caution">
    <text evidence="3">The sequence shown here is derived from an EMBL/GenBank/DDBJ whole genome shotgun (WGS) entry which is preliminary data.</text>
</comment>
<proteinExistence type="predicted"/>
<dbReference type="Gene3D" id="3.30.470.20">
    <property type="entry name" value="ATP-grasp fold, B domain"/>
    <property type="match status" value="2"/>
</dbReference>
<feature type="domain" description="ATP-grasp" evidence="2">
    <location>
        <begin position="226"/>
        <end position="479"/>
    </location>
</feature>
<dbReference type="EMBL" id="QJKB01000001">
    <property type="protein sequence ID" value="PXX47543.1"/>
    <property type="molecule type" value="Genomic_DNA"/>
</dbReference>
<evidence type="ECO:0000313" key="3">
    <source>
        <dbReference type="EMBL" id="PXX47543.1"/>
    </source>
</evidence>
<dbReference type="GO" id="GO:0018169">
    <property type="term" value="F:ribosomal S6-glutamic acid ligase activity"/>
    <property type="evidence" value="ECO:0007669"/>
    <property type="project" value="TreeGrafter"/>
</dbReference>
<name>A0A318JJK8_9BURK</name>
<organism evidence="3 4">
    <name type="scientific">Undibacterium pigrum</name>
    <dbReference type="NCBI Taxonomy" id="401470"/>
    <lineage>
        <taxon>Bacteria</taxon>
        <taxon>Pseudomonadati</taxon>
        <taxon>Pseudomonadota</taxon>
        <taxon>Betaproteobacteria</taxon>
        <taxon>Burkholderiales</taxon>
        <taxon>Oxalobacteraceae</taxon>
        <taxon>Undibacterium</taxon>
    </lineage>
</organism>
<dbReference type="PANTHER" id="PTHR21621">
    <property type="entry name" value="RIBOSOMAL PROTEIN S6 MODIFICATION PROTEIN"/>
    <property type="match status" value="1"/>
</dbReference>
<dbReference type="OrthoDB" id="9803907at2"/>
<dbReference type="SUPFAM" id="SSF53623">
    <property type="entry name" value="MurD-like peptide ligases, catalytic domain"/>
    <property type="match status" value="1"/>
</dbReference>
<dbReference type="RefSeq" id="WP_110253900.1">
    <property type="nucleotide sequence ID" value="NZ_QJKB01000001.1"/>
</dbReference>
<dbReference type="GO" id="GO:0005524">
    <property type="term" value="F:ATP binding"/>
    <property type="evidence" value="ECO:0007669"/>
    <property type="project" value="UniProtKB-UniRule"/>
</dbReference>
<dbReference type="SUPFAM" id="SSF56059">
    <property type="entry name" value="Glutathione synthetase ATP-binding domain-like"/>
    <property type="match status" value="1"/>
</dbReference>
<dbReference type="Pfam" id="PF18921">
    <property type="entry name" value="Cyanophycin_syn"/>
    <property type="match status" value="1"/>
</dbReference>
<gene>
    <name evidence="3" type="ORF">DFR42_1011126</name>
</gene>
<dbReference type="Proteomes" id="UP000247792">
    <property type="component" value="Unassembled WGS sequence"/>
</dbReference>
<evidence type="ECO:0000256" key="1">
    <source>
        <dbReference type="PROSITE-ProRule" id="PRU00409"/>
    </source>
</evidence>
<dbReference type="NCBIfam" id="NF010623">
    <property type="entry name" value="PRK14016.1"/>
    <property type="match status" value="1"/>
</dbReference>
<evidence type="ECO:0000259" key="2">
    <source>
        <dbReference type="PROSITE" id="PS50975"/>
    </source>
</evidence>
<keyword evidence="1" id="KW-0547">Nucleotide-binding</keyword>
<dbReference type="InterPro" id="IPR011761">
    <property type="entry name" value="ATP-grasp"/>
</dbReference>
<dbReference type="PANTHER" id="PTHR21621:SF0">
    <property type="entry name" value="BETA-CITRYLGLUTAMATE SYNTHASE B-RELATED"/>
    <property type="match status" value="1"/>
</dbReference>
<dbReference type="PROSITE" id="PS50975">
    <property type="entry name" value="ATP_GRASP"/>
    <property type="match status" value="1"/>
</dbReference>
<dbReference type="InterPro" id="IPR011810">
    <property type="entry name" value="Cya_phycin_syn"/>
</dbReference>
<reference evidence="3 4" key="1">
    <citation type="submission" date="2018-05" db="EMBL/GenBank/DDBJ databases">
        <title>Genomic Encyclopedia of Type Strains, Phase IV (KMG-IV): sequencing the most valuable type-strain genomes for metagenomic binning, comparative biology and taxonomic classification.</title>
        <authorList>
            <person name="Goeker M."/>
        </authorList>
    </citation>
    <scope>NUCLEOTIDE SEQUENCE [LARGE SCALE GENOMIC DNA]</scope>
    <source>
        <strain evidence="3 4">DSM 19792</strain>
    </source>
</reference>
<dbReference type="InterPro" id="IPR044019">
    <property type="entry name" value="Cyanophycin_syn_N"/>
</dbReference>